<feature type="domain" description="AB hydrolase-1" evidence="1">
    <location>
        <begin position="25"/>
        <end position="281"/>
    </location>
</feature>
<organism evidence="2 3">
    <name type="scientific">Fusarium albosuccineum</name>
    <dbReference type="NCBI Taxonomy" id="1237068"/>
    <lineage>
        <taxon>Eukaryota</taxon>
        <taxon>Fungi</taxon>
        <taxon>Dikarya</taxon>
        <taxon>Ascomycota</taxon>
        <taxon>Pezizomycotina</taxon>
        <taxon>Sordariomycetes</taxon>
        <taxon>Hypocreomycetidae</taxon>
        <taxon>Hypocreales</taxon>
        <taxon>Nectriaceae</taxon>
        <taxon>Fusarium</taxon>
        <taxon>Fusarium decemcellulare species complex</taxon>
    </lineage>
</organism>
<dbReference type="EMBL" id="JAADYS010000299">
    <property type="protein sequence ID" value="KAF4470753.1"/>
    <property type="molecule type" value="Genomic_DNA"/>
</dbReference>
<accession>A0A8H4LMD4</accession>
<comment type="caution">
    <text evidence="2">The sequence shown here is derived from an EMBL/GenBank/DDBJ whole genome shotgun (WGS) entry which is preliminary data.</text>
</comment>
<name>A0A8H4LMD4_9HYPO</name>
<dbReference type="InterPro" id="IPR000073">
    <property type="entry name" value="AB_hydrolase_1"/>
</dbReference>
<evidence type="ECO:0000313" key="2">
    <source>
        <dbReference type="EMBL" id="KAF4470753.1"/>
    </source>
</evidence>
<proteinExistence type="predicted"/>
<dbReference type="PANTHER" id="PTHR45763:SF46">
    <property type="entry name" value="AB HYDROLASE-1 DOMAIN-CONTAINING PROTEIN"/>
    <property type="match status" value="1"/>
</dbReference>
<protein>
    <recommendedName>
        <fullName evidence="1">AB hydrolase-1 domain-containing protein</fullName>
    </recommendedName>
</protein>
<dbReference type="Gene3D" id="3.40.50.1820">
    <property type="entry name" value="alpha/beta hydrolase"/>
    <property type="match status" value="1"/>
</dbReference>
<dbReference type="PANTHER" id="PTHR45763">
    <property type="entry name" value="HYDROLASE, ALPHA/BETA FOLD FAMILY PROTEIN, EXPRESSED-RELATED"/>
    <property type="match status" value="1"/>
</dbReference>
<dbReference type="Pfam" id="PF00561">
    <property type="entry name" value="Abhydrolase_1"/>
    <property type="match status" value="1"/>
</dbReference>
<dbReference type="AlphaFoldDB" id="A0A8H4LMD4"/>
<gene>
    <name evidence="2" type="ORF">FALBO_2354</name>
</gene>
<dbReference type="InterPro" id="IPR029058">
    <property type="entry name" value="AB_hydrolase_fold"/>
</dbReference>
<keyword evidence="3" id="KW-1185">Reference proteome</keyword>
<evidence type="ECO:0000259" key="1">
    <source>
        <dbReference type="Pfam" id="PF00561"/>
    </source>
</evidence>
<sequence>MEAPHHPAMDGRALGFAEYGNPNGKPLLYFHGYPSSRLEAEALHNMARLNDIRLLALDRPGFGLSSPQINRQILDWPNDVRAFSEGINLPKFAVLGASGGGPFALACAHTLPSMLTGVVLFASGPPWAAGAHQMSLMRRIMSRMANSCPTVLKTVLQVLVHSLKWLVSTGPVTRRLGKWLDEQDKKQSASNPKKHSQRIEALSKVIIDEPFRQGADAVVYEAKLLSSQDWGFRFEDVKFDQVHIWHGKEDGNAPIAMIRYMAQRLPHCTLHELDNETHYTMFKYFEPTLSSLFPKDRKAG</sequence>
<dbReference type="Proteomes" id="UP000554235">
    <property type="component" value="Unassembled WGS sequence"/>
</dbReference>
<dbReference type="OrthoDB" id="294702at2759"/>
<evidence type="ECO:0000313" key="3">
    <source>
        <dbReference type="Proteomes" id="UP000554235"/>
    </source>
</evidence>
<reference evidence="2 3" key="1">
    <citation type="submission" date="2020-01" db="EMBL/GenBank/DDBJ databases">
        <title>Identification and distribution of gene clusters putatively required for synthesis of sphingolipid metabolism inhibitors in phylogenetically diverse species of the filamentous fungus Fusarium.</title>
        <authorList>
            <person name="Kim H.-S."/>
            <person name="Busman M."/>
            <person name="Brown D.W."/>
            <person name="Divon H."/>
            <person name="Uhlig S."/>
            <person name="Proctor R.H."/>
        </authorList>
    </citation>
    <scope>NUCLEOTIDE SEQUENCE [LARGE SCALE GENOMIC DNA]</scope>
    <source>
        <strain evidence="2 3">NRRL 20459</strain>
    </source>
</reference>
<dbReference type="SUPFAM" id="SSF53474">
    <property type="entry name" value="alpha/beta-Hydrolases"/>
    <property type="match status" value="1"/>
</dbReference>